<feature type="region of interest" description="Disordered" evidence="1">
    <location>
        <begin position="323"/>
        <end position="355"/>
    </location>
</feature>
<feature type="compositionally biased region" description="Polar residues" evidence="1">
    <location>
        <begin position="1"/>
        <end position="12"/>
    </location>
</feature>
<evidence type="ECO:0000313" key="3">
    <source>
        <dbReference type="Proteomes" id="UP000283509"/>
    </source>
</evidence>
<accession>A0A3R7MY63</accession>
<feature type="compositionally biased region" description="Acidic residues" evidence="1">
    <location>
        <begin position="211"/>
        <end position="222"/>
    </location>
</feature>
<sequence>MVLNVLSMTTAGGSRPKPVSGWRTGQTGPDSLLKTLTARAATVINHDSDPKSSYMAGGTGAAAAGAGGRGALPPGLLRGLVALRHRAHPHAPSAACTATTAHPQPRTRASPTGEQAECDFHCCSLHEGGGRIQVNKAVATSPVQEGAQERRIPHHHAHPPNQSPSGKTQAQASQAAPQASATQTASQSQKGVRFLPDYRSISTEKQRDQDSSESETENTTNDEEAHTTEKFLLLIDQLSVDTKKHLSIKDIGVILDRLSSKIVDVEKLDREAEEEDCFNWTIKATIRASAAASVPPRPSHGRVLLFLVYIGGRRRRNHLCRVRDAGRSPSGLPGKWAPPPSRGRAGGSATPACNPGAWLQVQPL</sequence>
<feature type="compositionally biased region" description="Polar residues" evidence="1">
    <location>
        <begin position="96"/>
        <end position="113"/>
    </location>
</feature>
<reference evidence="2 3" key="1">
    <citation type="submission" date="2018-04" db="EMBL/GenBank/DDBJ databases">
        <authorList>
            <person name="Zhang X."/>
            <person name="Yuan J."/>
            <person name="Li F."/>
            <person name="Xiang J."/>
        </authorList>
    </citation>
    <scope>NUCLEOTIDE SEQUENCE [LARGE SCALE GENOMIC DNA]</scope>
    <source>
        <tissue evidence="2">Muscle</tissue>
    </source>
</reference>
<proteinExistence type="predicted"/>
<comment type="caution">
    <text evidence="2">The sequence shown here is derived from an EMBL/GenBank/DDBJ whole genome shotgun (WGS) entry which is preliminary data.</text>
</comment>
<organism evidence="2 3">
    <name type="scientific">Penaeus vannamei</name>
    <name type="common">Whiteleg shrimp</name>
    <name type="synonym">Litopenaeus vannamei</name>
    <dbReference type="NCBI Taxonomy" id="6689"/>
    <lineage>
        <taxon>Eukaryota</taxon>
        <taxon>Metazoa</taxon>
        <taxon>Ecdysozoa</taxon>
        <taxon>Arthropoda</taxon>
        <taxon>Crustacea</taxon>
        <taxon>Multicrustacea</taxon>
        <taxon>Malacostraca</taxon>
        <taxon>Eumalacostraca</taxon>
        <taxon>Eucarida</taxon>
        <taxon>Decapoda</taxon>
        <taxon>Dendrobranchiata</taxon>
        <taxon>Penaeoidea</taxon>
        <taxon>Penaeidae</taxon>
        <taxon>Penaeus</taxon>
    </lineage>
</organism>
<feature type="region of interest" description="Disordered" evidence="1">
    <location>
        <begin position="138"/>
        <end position="225"/>
    </location>
</feature>
<feature type="region of interest" description="Disordered" evidence="1">
    <location>
        <begin position="91"/>
        <end position="113"/>
    </location>
</feature>
<dbReference type="AlphaFoldDB" id="A0A3R7MY63"/>
<evidence type="ECO:0000256" key="1">
    <source>
        <dbReference type="SAM" id="MobiDB-lite"/>
    </source>
</evidence>
<protein>
    <submittedName>
        <fullName evidence="2">Cell death activator CIDE-3</fullName>
    </submittedName>
</protein>
<gene>
    <name evidence="2" type="ORF">C7M84_009060</name>
</gene>
<evidence type="ECO:0000313" key="2">
    <source>
        <dbReference type="EMBL" id="ROT72528.1"/>
    </source>
</evidence>
<feature type="compositionally biased region" description="Low complexity" evidence="1">
    <location>
        <begin position="168"/>
        <end position="189"/>
    </location>
</feature>
<name>A0A3R7MY63_PENVA</name>
<reference evidence="2 3" key="2">
    <citation type="submission" date="2019-01" db="EMBL/GenBank/DDBJ databases">
        <title>The decoding of complex shrimp genome reveals the adaptation for benthos swimmer, frequently molting mechanism and breeding impact on genome.</title>
        <authorList>
            <person name="Sun Y."/>
            <person name="Gao Y."/>
            <person name="Yu Y."/>
        </authorList>
    </citation>
    <scope>NUCLEOTIDE SEQUENCE [LARGE SCALE GENOMIC DNA]</scope>
    <source>
        <tissue evidence="2">Muscle</tissue>
    </source>
</reference>
<feature type="region of interest" description="Disordered" evidence="1">
    <location>
        <begin position="1"/>
        <end position="28"/>
    </location>
</feature>
<dbReference type="EMBL" id="QCYY01002138">
    <property type="protein sequence ID" value="ROT72528.1"/>
    <property type="molecule type" value="Genomic_DNA"/>
</dbReference>
<keyword evidence="3" id="KW-1185">Reference proteome</keyword>
<dbReference type="Proteomes" id="UP000283509">
    <property type="component" value="Unassembled WGS sequence"/>
</dbReference>